<proteinExistence type="predicted"/>
<reference evidence="1 2" key="1">
    <citation type="journal article" date="2016" name="Nat. Commun.">
        <title>Thousands of microbial genomes shed light on interconnected biogeochemical processes in an aquifer system.</title>
        <authorList>
            <person name="Anantharaman K."/>
            <person name="Brown C.T."/>
            <person name="Hug L.A."/>
            <person name="Sharon I."/>
            <person name="Castelle C.J."/>
            <person name="Probst A.J."/>
            <person name="Thomas B.C."/>
            <person name="Singh A."/>
            <person name="Wilkins M.J."/>
            <person name="Karaoz U."/>
            <person name="Brodie E.L."/>
            <person name="Williams K.H."/>
            <person name="Hubbard S.S."/>
            <person name="Banfield J.F."/>
        </authorList>
    </citation>
    <scope>NUCLEOTIDE SEQUENCE [LARGE SCALE GENOMIC DNA]</scope>
</reference>
<evidence type="ECO:0000313" key="1">
    <source>
        <dbReference type="EMBL" id="OGN04911.1"/>
    </source>
</evidence>
<sequence>MYLDLLRSSRFAPSSLSANRRMGIFITLCRSSTSSGQGKAKIPVESQAVGFQRYRPTIKI</sequence>
<comment type="caution">
    <text evidence="1">The sequence shown here is derived from an EMBL/GenBank/DDBJ whole genome shotgun (WGS) entry which is preliminary data.</text>
</comment>
<dbReference type="AlphaFoldDB" id="A0A1F8EVN2"/>
<accession>A0A1F8EVN2</accession>
<dbReference type="EMBL" id="MGJI01000016">
    <property type="protein sequence ID" value="OGN04911.1"/>
    <property type="molecule type" value="Genomic_DNA"/>
</dbReference>
<organism evidence="1 2">
    <name type="scientific">Candidatus Yanofskybacteria bacterium RIFCSPHIGHO2_01_FULL_44_17</name>
    <dbReference type="NCBI Taxonomy" id="1802668"/>
    <lineage>
        <taxon>Bacteria</taxon>
        <taxon>Candidatus Yanofskyibacteriota</taxon>
    </lineage>
</organism>
<dbReference type="Proteomes" id="UP000177507">
    <property type="component" value="Unassembled WGS sequence"/>
</dbReference>
<gene>
    <name evidence="1" type="ORF">A2831_02550</name>
</gene>
<evidence type="ECO:0000313" key="2">
    <source>
        <dbReference type="Proteomes" id="UP000177507"/>
    </source>
</evidence>
<protein>
    <submittedName>
        <fullName evidence="1">Uncharacterized protein</fullName>
    </submittedName>
</protein>
<name>A0A1F8EVN2_9BACT</name>